<evidence type="ECO:0000256" key="1">
    <source>
        <dbReference type="SAM" id="Phobius"/>
    </source>
</evidence>
<keyword evidence="1" id="KW-0812">Transmembrane</keyword>
<dbReference type="RefSeq" id="WP_153842672.1">
    <property type="nucleotide sequence ID" value="NZ_CP048602.1"/>
</dbReference>
<evidence type="ECO:0000313" key="2">
    <source>
        <dbReference type="EMBL" id="KAE8439591.1"/>
    </source>
</evidence>
<feature type="transmembrane region" description="Helical" evidence="1">
    <location>
        <begin position="12"/>
        <end position="32"/>
    </location>
</feature>
<evidence type="ECO:0000313" key="3">
    <source>
        <dbReference type="Proteomes" id="UP000466130"/>
    </source>
</evidence>
<comment type="caution">
    <text evidence="2">The sequence shown here is derived from an EMBL/GenBank/DDBJ whole genome shotgun (WGS) entry which is preliminary data.</text>
</comment>
<proteinExistence type="predicted"/>
<dbReference type="Proteomes" id="UP000466130">
    <property type="component" value="Unassembled WGS sequence"/>
</dbReference>
<organism evidence="2 3">
    <name type="scientific">Vreelandella piezotolerans</name>
    <dbReference type="NCBI Taxonomy" id="2609667"/>
    <lineage>
        <taxon>Bacteria</taxon>
        <taxon>Pseudomonadati</taxon>
        <taxon>Pseudomonadota</taxon>
        <taxon>Gammaproteobacteria</taxon>
        <taxon>Oceanospirillales</taxon>
        <taxon>Halomonadaceae</taxon>
        <taxon>Vreelandella</taxon>
    </lineage>
</organism>
<protein>
    <submittedName>
        <fullName evidence="2">DUF3304 domain-containing protein</fullName>
    </submittedName>
</protein>
<sequence length="153" mass="17844">MLVRWAISRYMRLIPLWLQVVLAGIVMIWLAWSMLSNTSKKGSLVGYNHTDRPLGRYFVDGNYGGNGGTTCCWSFKGDTVEVEWILSVTGEQKRQGLEQEIHRVTMPMPEHNKTDQYLHVHFLSNNKVDLIWSSNIRSPKLDQYRSEEERRDE</sequence>
<dbReference type="EMBL" id="VWRT01000002">
    <property type="protein sequence ID" value="KAE8439591.1"/>
    <property type="molecule type" value="Genomic_DNA"/>
</dbReference>
<name>A0ABQ6XC41_9GAMM</name>
<accession>A0ABQ6XC41</accession>
<keyword evidence="1" id="KW-0472">Membrane</keyword>
<dbReference type="InterPro" id="IPR021733">
    <property type="entry name" value="DUF3304"/>
</dbReference>
<reference evidence="2 3" key="1">
    <citation type="submission" date="2019-09" db="EMBL/GenBank/DDBJ databases">
        <title>The Halomonas whole genome shotgun (WGS).</title>
        <authorList>
            <person name="Xie Z."/>
        </authorList>
    </citation>
    <scope>NUCLEOTIDE SEQUENCE [LARGE SCALE GENOMIC DNA]</scope>
    <source>
        <strain evidence="2 3">NBT06E8</strain>
    </source>
</reference>
<gene>
    <name evidence="2" type="ORF">F1978_05075</name>
</gene>
<keyword evidence="3" id="KW-1185">Reference proteome</keyword>
<keyword evidence="1" id="KW-1133">Transmembrane helix</keyword>
<dbReference type="Pfam" id="PF11745">
    <property type="entry name" value="DUF3304"/>
    <property type="match status" value="1"/>
</dbReference>